<evidence type="ECO:0000256" key="1">
    <source>
        <dbReference type="SAM" id="MobiDB-lite"/>
    </source>
</evidence>
<comment type="caution">
    <text evidence="2">The sequence shown here is derived from an EMBL/GenBank/DDBJ whole genome shotgun (WGS) entry which is preliminary data.</text>
</comment>
<keyword evidence="3" id="KW-1185">Reference proteome</keyword>
<feature type="region of interest" description="Disordered" evidence="1">
    <location>
        <begin position="275"/>
        <end position="341"/>
    </location>
</feature>
<proteinExistence type="predicted"/>
<evidence type="ECO:0000313" key="3">
    <source>
        <dbReference type="Proteomes" id="UP001057375"/>
    </source>
</evidence>
<name>A0ABQ5JXT9_9EUKA</name>
<gene>
    <name evidence="2" type="ORF">ADUPG1_011749</name>
</gene>
<sequence length="341" mass="38130">MHEKSRLITKIIPVGVVNRYYYISFIFTLFNQTYLQSKMNVYTFSHNKKYRLSVSSSIDKVECVKKPSSLEVSTHFHCLVCKGALPSLKLGVPLLFSPFLLQCISSKKYVICKPGSKDKNGDYQLALTPEPNLKHMRKQDPTVGLFYPFQMGQTSGPYSLGLAMACPTKPMVKAATAIPQIPSSIPARLFAPSAVPKASGDLQPLFLSSYKDKVTLEPFCSGGSGWKMDDITAELAKVQRPAPQPVMIQQPMMVAPRPTMMLVQPAQYGQMMPMYAAPPRADSRGKKRRKKKTKEPKASAPYLQYDPIPAEGKKRRKKKTKEPKASAPYLQYDPIPAEYII</sequence>
<reference evidence="2" key="1">
    <citation type="submission" date="2022-03" db="EMBL/GenBank/DDBJ databases">
        <title>Draft genome sequence of Aduncisulcus paluster, a free-living microaerophilic Fornicata.</title>
        <authorList>
            <person name="Yuyama I."/>
            <person name="Kume K."/>
            <person name="Tamura T."/>
            <person name="Inagaki Y."/>
            <person name="Hashimoto T."/>
        </authorList>
    </citation>
    <scope>NUCLEOTIDE SEQUENCE</scope>
    <source>
        <strain evidence="2">NY0171</strain>
    </source>
</reference>
<dbReference type="Proteomes" id="UP001057375">
    <property type="component" value="Unassembled WGS sequence"/>
</dbReference>
<protein>
    <submittedName>
        <fullName evidence="2">Uncharacterized protein</fullName>
    </submittedName>
</protein>
<evidence type="ECO:0000313" key="2">
    <source>
        <dbReference type="EMBL" id="GKT20703.1"/>
    </source>
</evidence>
<dbReference type="EMBL" id="BQXS01012256">
    <property type="protein sequence ID" value="GKT20703.1"/>
    <property type="molecule type" value="Genomic_DNA"/>
</dbReference>
<accession>A0ABQ5JXT9</accession>
<organism evidence="2 3">
    <name type="scientific">Aduncisulcus paluster</name>
    <dbReference type="NCBI Taxonomy" id="2918883"/>
    <lineage>
        <taxon>Eukaryota</taxon>
        <taxon>Metamonada</taxon>
        <taxon>Carpediemonas-like organisms</taxon>
        <taxon>Aduncisulcus</taxon>
    </lineage>
</organism>
<feature type="compositionally biased region" description="Basic residues" evidence="1">
    <location>
        <begin position="285"/>
        <end position="294"/>
    </location>
</feature>